<comment type="caution">
    <text evidence="1">The sequence shown here is derived from an EMBL/GenBank/DDBJ whole genome shotgun (WGS) entry which is preliminary data.</text>
</comment>
<proteinExistence type="predicted"/>
<evidence type="ECO:0000313" key="2">
    <source>
        <dbReference type="Proteomes" id="UP000064412"/>
    </source>
</evidence>
<name>A0ABD4DQ88_ELIMR</name>
<reference evidence="1 2" key="1">
    <citation type="submission" date="2015-11" db="EMBL/GenBank/DDBJ databases">
        <authorList>
            <person name="Nicholson A.C."/>
            <person name="Humrighouse B.W."/>
            <person name="Graziano J."/>
            <person name="Lasker B."/>
            <person name="Whitney A.M."/>
            <person name="Mcquiston J.R."/>
        </authorList>
    </citation>
    <scope>NUCLEOTIDE SEQUENCE [LARGE SCALE GENOMIC DNA]</scope>
    <source>
        <strain evidence="1 2">G4071</strain>
    </source>
</reference>
<dbReference type="AlphaFoldDB" id="A0ABD4DQ88"/>
<gene>
    <name evidence="1" type="ORF">ATB95_06440</name>
</gene>
<sequence length="82" mass="9766">MLKKLVSKTAIPLNVINKNRTKNRFYYFIRVFITGIIKTHIPNISISRAKDNFILLTNIKILHRNIKTPFKILSKFLKYNFE</sequence>
<accession>A0ABD4DQ88</accession>
<protein>
    <submittedName>
        <fullName evidence="1">Uncharacterized protein</fullName>
    </submittedName>
</protein>
<organism evidence="1 2">
    <name type="scientific">Elizabethkingia miricola</name>
    <name type="common">Chryseobacterium miricola</name>
    <dbReference type="NCBI Taxonomy" id="172045"/>
    <lineage>
        <taxon>Bacteria</taxon>
        <taxon>Pseudomonadati</taxon>
        <taxon>Bacteroidota</taxon>
        <taxon>Flavobacteriia</taxon>
        <taxon>Flavobacteriales</taxon>
        <taxon>Weeksellaceae</taxon>
        <taxon>Elizabethkingia</taxon>
    </lineage>
</organism>
<evidence type="ECO:0000313" key="1">
    <source>
        <dbReference type="EMBL" id="KUY20539.1"/>
    </source>
</evidence>
<dbReference type="EMBL" id="LNOI01000001">
    <property type="protein sequence ID" value="KUY20539.1"/>
    <property type="molecule type" value="Genomic_DNA"/>
</dbReference>
<dbReference type="Proteomes" id="UP000064412">
    <property type="component" value="Unassembled WGS sequence"/>
</dbReference>